<feature type="compositionally biased region" description="Basic and acidic residues" evidence="1">
    <location>
        <begin position="19"/>
        <end position="30"/>
    </location>
</feature>
<protein>
    <submittedName>
        <fullName evidence="2">Uncharacterized protein</fullName>
    </submittedName>
</protein>
<evidence type="ECO:0000313" key="3">
    <source>
        <dbReference type="Proteomes" id="UP000664132"/>
    </source>
</evidence>
<name>A0A8H7TFK2_9HELO</name>
<sequence>MSSESPLKSSSPAEMPHPAQEKSVARRVELDSQNSSDTSDQSSVKSSSSSATSRASSPEPKPASLLGELPEPVAEFFSTVTLGTFPPSTERKVQPWRELWQGPVEPSPDGKLLVACPEKSVYGSNNLGGY</sequence>
<keyword evidence="3" id="KW-1185">Reference proteome</keyword>
<evidence type="ECO:0000256" key="1">
    <source>
        <dbReference type="SAM" id="MobiDB-lite"/>
    </source>
</evidence>
<gene>
    <name evidence="2" type="ORF">IFR04_008957</name>
</gene>
<feature type="compositionally biased region" description="Low complexity" evidence="1">
    <location>
        <begin position="32"/>
        <end position="57"/>
    </location>
</feature>
<organism evidence="2 3">
    <name type="scientific">Cadophora malorum</name>
    <dbReference type="NCBI Taxonomy" id="108018"/>
    <lineage>
        <taxon>Eukaryota</taxon>
        <taxon>Fungi</taxon>
        <taxon>Dikarya</taxon>
        <taxon>Ascomycota</taxon>
        <taxon>Pezizomycotina</taxon>
        <taxon>Leotiomycetes</taxon>
        <taxon>Helotiales</taxon>
        <taxon>Ploettnerulaceae</taxon>
        <taxon>Cadophora</taxon>
    </lineage>
</organism>
<feature type="region of interest" description="Disordered" evidence="1">
    <location>
        <begin position="1"/>
        <end position="70"/>
    </location>
</feature>
<dbReference type="Proteomes" id="UP000664132">
    <property type="component" value="Unassembled WGS sequence"/>
</dbReference>
<feature type="compositionally biased region" description="Low complexity" evidence="1">
    <location>
        <begin position="1"/>
        <end position="11"/>
    </location>
</feature>
<accession>A0A8H7TFK2</accession>
<evidence type="ECO:0000313" key="2">
    <source>
        <dbReference type="EMBL" id="KAG4417903.1"/>
    </source>
</evidence>
<dbReference type="AlphaFoldDB" id="A0A8H7TFK2"/>
<reference evidence="2" key="1">
    <citation type="submission" date="2021-02" db="EMBL/GenBank/DDBJ databases">
        <title>Genome sequence Cadophora malorum strain M34.</title>
        <authorList>
            <person name="Stefanovic E."/>
            <person name="Vu D."/>
            <person name="Scully C."/>
            <person name="Dijksterhuis J."/>
            <person name="Roader J."/>
            <person name="Houbraken J."/>
        </authorList>
    </citation>
    <scope>NUCLEOTIDE SEQUENCE</scope>
    <source>
        <strain evidence="2">M34</strain>
    </source>
</reference>
<comment type="caution">
    <text evidence="2">The sequence shown here is derived from an EMBL/GenBank/DDBJ whole genome shotgun (WGS) entry which is preliminary data.</text>
</comment>
<dbReference type="EMBL" id="JAFJYH010000142">
    <property type="protein sequence ID" value="KAG4417903.1"/>
    <property type="molecule type" value="Genomic_DNA"/>
</dbReference>
<dbReference type="OrthoDB" id="3534625at2759"/>
<proteinExistence type="predicted"/>